<dbReference type="EMBL" id="NCKU01003983">
    <property type="protein sequence ID" value="RWS06624.1"/>
    <property type="molecule type" value="Genomic_DNA"/>
</dbReference>
<evidence type="ECO:0000256" key="4">
    <source>
        <dbReference type="ARBA" id="ARBA00022679"/>
    </source>
</evidence>
<dbReference type="InterPro" id="IPR043129">
    <property type="entry name" value="ATPase_NBD"/>
</dbReference>
<proteinExistence type="inferred from homology"/>
<gene>
    <name evidence="13" type="ORF">B4U79_10349</name>
</gene>
<dbReference type="GO" id="GO:0019563">
    <property type="term" value="P:glycerol catabolic process"/>
    <property type="evidence" value="ECO:0007669"/>
    <property type="project" value="UniProtKB-UniPathway"/>
</dbReference>
<accession>A0A3S3PE89</accession>
<feature type="transmembrane region" description="Helical" evidence="10">
    <location>
        <begin position="427"/>
        <end position="446"/>
    </location>
</feature>
<evidence type="ECO:0000259" key="12">
    <source>
        <dbReference type="Pfam" id="PF02782"/>
    </source>
</evidence>
<dbReference type="GO" id="GO:0005739">
    <property type="term" value="C:mitochondrion"/>
    <property type="evidence" value="ECO:0007669"/>
    <property type="project" value="TreeGrafter"/>
</dbReference>
<keyword evidence="7" id="KW-0067">ATP-binding</keyword>
<comment type="caution">
    <text evidence="13">The sequence shown here is derived from an EMBL/GenBank/DDBJ whole genome shotgun (WGS) entry which is preliminary data.</text>
</comment>
<dbReference type="Pfam" id="PF02782">
    <property type="entry name" value="FGGY_C"/>
    <property type="match status" value="1"/>
</dbReference>
<evidence type="ECO:0000256" key="3">
    <source>
        <dbReference type="ARBA" id="ARBA00012099"/>
    </source>
</evidence>
<keyword evidence="5" id="KW-0547">Nucleotide-binding</keyword>
<keyword evidence="4 9" id="KW-0808">Transferase</keyword>
<dbReference type="InterPro" id="IPR018483">
    <property type="entry name" value="Carb_kinase_FGGY_CS"/>
</dbReference>
<dbReference type="SUPFAM" id="SSF53067">
    <property type="entry name" value="Actin-like ATPase domain"/>
    <property type="match status" value="2"/>
</dbReference>
<dbReference type="InterPro" id="IPR018484">
    <property type="entry name" value="FGGY_N"/>
</dbReference>
<evidence type="ECO:0000259" key="11">
    <source>
        <dbReference type="Pfam" id="PF00370"/>
    </source>
</evidence>
<evidence type="ECO:0000256" key="7">
    <source>
        <dbReference type="ARBA" id="ARBA00022840"/>
    </source>
</evidence>
<organism evidence="13 14">
    <name type="scientific">Dinothrombium tinctorium</name>
    <dbReference type="NCBI Taxonomy" id="1965070"/>
    <lineage>
        <taxon>Eukaryota</taxon>
        <taxon>Metazoa</taxon>
        <taxon>Ecdysozoa</taxon>
        <taxon>Arthropoda</taxon>
        <taxon>Chelicerata</taxon>
        <taxon>Arachnida</taxon>
        <taxon>Acari</taxon>
        <taxon>Acariformes</taxon>
        <taxon>Trombidiformes</taxon>
        <taxon>Prostigmata</taxon>
        <taxon>Anystina</taxon>
        <taxon>Parasitengona</taxon>
        <taxon>Trombidioidea</taxon>
        <taxon>Trombidiidae</taxon>
        <taxon>Dinothrombium</taxon>
    </lineage>
</organism>
<dbReference type="Gene3D" id="3.30.420.40">
    <property type="match status" value="3"/>
</dbReference>
<evidence type="ECO:0000313" key="14">
    <source>
        <dbReference type="Proteomes" id="UP000285301"/>
    </source>
</evidence>
<reference evidence="13 14" key="1">
    <citation type="journal article" date="2018" name="Gigascience">
        <title>Genomes of trombidid mites reveal novel predicted allergens and laterally-transferred genes associated with secondary metabolism.</title>
        <authorList>
            <person name="Dong X."/>
            <person name="Chaisiri K."/>
            <person name="Xia D."/>
            <person name="Armstrong S.D."/>
            <person name="Fang Y."/>
            <person name="Donnelly M.J."/>
            <person name="Kadowaki T."/>
            <person name="McGarry J.W."/>
            <person name="Darby A.C."/>
            <person name="Makepeace B.L."/>
        </authorList>
    </citation>
    <scope>NUCLEOTIDE SEQUENCE [LARGE SCALE GENOMIC DNA]</scope>
    <source>
        <strain evidence="13">UoL-WK</strain>
    </source>
</reference>
<evidence type="ECO:0000256" key="2">
    <source>
        <dbReference type="ARBA" id="ARBA00009156"/>
    </source>
</evidence>
<dbReference type="EC" id="2.7.1.30" evidence="3"/>
<dbReference type="STRING" id="1965070.A0A3S3PE89"/>
<feature type="non-terminal residue" evidence="13">
    <location>
        <position position="451"/>
    </location>
</feature>
<keyword evidence="10" id="KW-0472">Membrane</keyword>
<feature type="domain" description="Carbohydrate kinase FGGY N-terminal" evidence="11">
    <location>
        <begin position="8"/>
        <end position="56"/>
    </location>
</feature>
<protein>
    <recommendedName>
        <fullName evidence="3">glycerol kinase</fullName>
        <ecNumber evidence="3">2.7.1.30</ecNumber>
    </recommendedName>
    <alternativeName>
        <fullName evidence="8">ATP:glycerol 3-phosphotransferase</fullName>
    </alternativeName>
</protein>
<comment type="similarity">
    <text evidence="2 9">Belongs to the FGGY kinase family.</text>
</comment>
<keyword evidence="6 9" id="KW-0418">Kinase</keyword>
<dbReference type="OrthoDB" id="5422795at2759"/>
<dbReference type="PANTHER" id="PTHR10196">
    <property type="entry name" value="SUGAR KINASE"/>
    <property type="match status" value="1"/>
</dbReference>
<dbReference type="AlphaFoldDB" id="A0A3S3PE89"/>
<keyword evidence="14" id="KW-1185">Reference proteome</keyword>
<keyword evidence="10" id="KW-1133">Transmembrane helix</keyword>
<evidence type="ECO:0000256" key="1">
    <source>
        <dbReference type="ARBA" id="ARBA00005190"/>
    </source>
</evidence>
<evidence type="ECO:0000256" key="10">
    <source>
        <dbReference type="SAM" id="Phobius"/>
    </source>
</evidence>
<dbReference type="UniPathway" id="UPA00618">
    <property type="reaction ID" value="UER00672"/>
</dbReference>
<evidence type="ECO:0000256" key="8">
    <source>
        <dbReference type="ARBA" id="ARBA00043149"/>
    </source>
</evidence>
<dbReference type="Pfam" id="PF00370">
    <property type="entry name" value="FGGY_N"/>
    <property type="match status" value="1"/>
</dbReference>
<dbReference type="PANTHER" id="PTHR10196:SF69">
    <property type="entry name" value="GLYCEROL KINASE"/>
    <property type="match status" value="1"/>
</dbReference>
<dbReference type="GO" id="GO:0006641">
    <property type="term" value="P:triglyceride metabolic process"/>
    <property type="evidence" value="ECO:0007669"/>
    <property type="project" value="TreeGrafter"/>
</dbReference>
<dbReference type="GO" id="GO:0046167">
    <property type="term" value="P:glycerol-3-phosphate biosynthetic process"/>
    <property type="evidence" value="ECO:0007669"/>
    <property type="project" value="TreeGrafter"/>
</dbReference>
<keyword evidence="10" id="KW-0812">Transmembrane</keyword>
<dbReference type="PROSITE" id="PS00445">
    <property type="entry name" value="FGGY_KINASES_2"/>
    <property type="match status" value="1"/>
</dbReference>
<dbReference type="GO" id="GO:0004370">
    <property type="term" value="F:glycerol kinase activity"/>
    <property type="evidence" value="ECO:0007669"/>
    <property type="project" value="UniProtKB-EC"/>
</dbReference>
<sequence>VVEKLRLLDIDVNSIKAVGLCNQRETTVVWDKETGKPLHNAIVWLDNRTKHIVDSILDGIPGRDINFFKVPMSILPKIVSSSGDFGVILEGSLRGIPITGVIGDQPAALMGQHCLSIGQTKATYGTGCFIMQNIGSGSIKTVLKGVSKEARYSLITTVAFKLGDKPAVYALEGSIAIAGAAITWMRDNLELIKSYDQVEPLAKQVPDAGGVYFVPAFQGLYAPYWDPNASGLFIGLSQFTHKCHFMRAALESIAYQTADILSLMRRSETGINVDGGMSCNDLMCQILADINGADVIRPLMIETTALGAAMLAGYTIGIWDLESKAMQSSAKEPKEIKDLKDGDDDLRRKTSIINSVLNNPLKRMRSFSLSKQEPEPPKSADIFKPSISEEKREEMVTAWKLAVERSMRWTKIKKQEQQKREYKMRSTLPIGIFMVSSFAILIISNFTNQNL</sequence>
<name>A0A3S3PE89_9ACAR</name>
<dbReference type="Proteomes" id="UP000285301">
    <property type="component" value="Unassembled WGS sequence"/>
</dbReference>
<dbReference type="GO" id="GO:0005524">
    <property type="term" value="F:ATP binding"/>
    <property type="evidence" value="ECO:0007669"/>
    <property type="project" value="UniProtKB-KW"/>
</dbReference>
<evidence type="ECO:0000256" key="9">
    <source>
        <dbReference type="RuleBase" id="RU003733"/>
    </source>
</evidence>
<evidence type="ECO:0000313" key="13">
    <source>
        <dbReference type="EMBL" id="RWS06624.1"/>
    </source>
</evidence>
<feature type="domain" description="Carbohydrate kinase FGGY C-terminal" evidence="12">
    <location>
        <begin position="122"/>
        <end position="315"/>
    </location>
</feature>
<feature type="non-terminal residue" evidence="13">
    <location>
        <position position="1"/>
    </location>
</feature>
<dbReference type="InterPro" id="IPR018485">
    <property type="entry name" value="FGGY_C"/>
</dbReference>
<comment type="pathway">
    <text evidence="1">Polyol metabolism; glycerol degradation via glycerol kinase pathway; sn-glycerol 3-phosphate from glycerol: step 1/1.</text>
</comment>
<evidence type="ECO:0000256" key="6">
    <source>
        <dbReference type="ARBA" id="ARBA00022777"/>
    </source>
</evidence>
<evidence type="ECO:0000256" key="5">
    <source>
        <dbReference type="ARBA" id="ARBA00022741"/>
    </source>
</evidence>